<name>A0A9P6I7W0_9PEZI</name>
<dbReference type="Gene3D" id="3.30.465.10">
    <property type="match status" value="1"/>
</dbReference>
<dbReference type="InterPro" id="IPR016166">
    <property type="entry name" value="FAD-bd_PCMH"/>
</dbReference>
<dbReference type="GeneID" id="62160983"/>
<accession>A0A9P6I7W0</accession>
<organism evidence="7 8">
    <name type="scientific">Colletotrichum karsti</name>
    <dbReference type="NCBI Taxonomy" id="1095194"/>
    <lineage>
        <taxon>Eukaryota</taxon>
        <taxon>Fungi</taxon>
        <taxon>Dikarya</taxon>
        <taxon>Ascomycota</taxon>
        <taxon>Pezizomycotina</taxon>
        <taxon>Sordariomycetes</taxon>
        <taxon>Hypocreomycetidae</taxon>
        <taxon>Glomerellales</taxon>
        <taxon>Glomerellaceae</taxon>
        <taxon>Colletotrichum</taxon>
        <taxon>Colletotrichum boninense species complex</taxon>
    </lineage>
</organism>
<dbReference type="OrthoDB" id="2151789at2759"/>
<dbReference type="PANTHER" id="PTHR42973:SF53">
    <property type="entry name" value="FAD-BINDING PCMH-TYPE DOMAIN-CONTAINING PROTEIN-RELATED"/>
    <property type="match status" value="1"/>
</dbReference>
<dbReference type="SUPFAM" id="SSF56176">
    <property type="entry name" value="FAD-binding/transporter-associated domain-like"/>
    <property type="match status" value="1"/>
</dbReference>
<keyword evidence="8" id="KW-1185">Reference proteome</keyword>
<dbReference type="AlphaFoldDB" id="A0A9P6I7W0"/>
<evidence type="ECO:0000256" key="1">
    <source>
        <dbReference type="ARBA" id="ARBA00005466"/>
    </source>
</evidence>
<evidence type="ECO:0000256" key="5">
    <source>
        <dbReference type="SAM" id="SignalP"/>
    </source>
</evidence>
<evidence type="ECO:0000256" key="3">
    <source>
        <dbReference type="ARBA" id="ARBA00022827"/>
    </source>
</evidence>
<feature type="domain" description="FAD-binding PCMH-type" evidence="6">
    <location>
        <begin position="64"/>
        <end position="237"/>
    </location>
</feature>
<dbReference type="PROSITE" id="PS51387">
    <property type="entry name" value="FAD_PCMH"/>
    <property type="match status" value="1"/>
</dbReference>
<sequence length="504" mass="54745">MKFSLSQAILALILPTALGIYAQSGRSPKCVCCSALAKDPLLQGKVLAPNTTAYSSRLESYYSSNSAQASWCMVLPTSTSDVSNIAKIISKHQCPFGMRSGAHSAWKGSNAAENGITIDFGHMNATTYDKEKGIASIQPGSDWERVFNKLRPHGVTTVGGRASVVGVGGFVTGGGYSFHTNAYGFACDMVANFEIVLGNGTVVNANSRENPELWKAQKGSSGNLGFVTRIDEYVVESTDMWGGLTQYDPSVKEQLFEAFINFSENMHADPASQNIVGMSWGPRRGYALRSILTNSAAVQDAPAFNEYMTIRNISSTSRVAAVAEMVPEFTGPTPLGLYANWLVGQFKNSFDMMKFVNNKLEEYGKKMDAAVPDGTDYDVLVQFQPFTQSIVDKGLKNGGNVLGLEDVVADGPTTNWLIVLTVDTPANQDKLLPLALQLRDDINAESKRRGVYKDLKYLNYAWGDQNPIATYGEKNVAFIKSVASRVDPDGVFQKLRKTGFKLPA</sequence>
<dbReference type="EMBL" id="JAATWM020000014">
    <property type="protein sequence ID" value="KAF9877490.1"/>
    <property type="molecule type" value="Genomic_DNA"/>
</dbReference>
<evidence type="ECO:0000259" key="6">
    <source>
        <dbReference type="PROSITE" id="PS51387"/>
    </source>
</evidence>
<feature type="signal peptide" evidence="5">
    <location>
        <begin position="1"/>
        <end position="19"/>
    </location>
</feature>
<evidence type="ECO:0000256" key="2">
    <source>
        <dbReference type="ARBA" id="ARBA00022630"/>
    </source>
</evidence>
<proteinExistence type="inferred from homology"/>
<feature type="chain" id="PRO_5040486411" evidence="5">
    <location>
        <begin position="20"/>
        <end position="504"/>
    </location>
</feature>
<dbReference type="GO" id="GO:0016491">
    <property type="term" value="F:oxidoreductase activity"/>
    <property type="evidence" value="ECO:0007669"/>
    <property type="project" value="UniProtKB-KW"/>
</dbReference>
<dbReference type="RefSeq" id="XP_038746951.1">
    <property type="nucleotide sequence ID" value="XM_038887909.1"/>
</dbReference>
<evidence type="ECO:0000256" key="4">
    <source>
        <dbReference type="ARBA" id="ARBA00023002"/>
    </source>
</evidence>
<dbReference type="InterPro" id="IPR050416">
    <property type="entry name" value="FAD-linked_Oxidoreductase"/>
</dbReference>
<comment type="caution">
    <text evidence="7">The sequence shown here is derived from an EMBL/GenBank/DDBJ whole genome shotgun (WGS) entry which is preliminary data.</text>
</comment>
<evidence type="ECO:0000313" key="8">
    <source>
        <dbReference type="Proteomes" id="UP000781932"/>
    </source>
</evidence>
<keyword evidence="3" id="KW-0274">FAD</keyword>
<dbReference type="Pfam" id="PF01565">
    <property type="entry name" value="FAD_binding_4"/>
    <property type="match status" value="1"/>
</dbReference>
<gene>
    <name evidence="7" type="ORF">CkaCkLH20_05190</name>
</gene>
<comment type="similarity">
    <text evidence="1">Belongs to the oxygen-dependent FAD-linked oxidoreductase family.</text>
</comment>
<reference evidence="7" key="2">
    <citation type="submission" date="2020-11" db="EMBL/GenBank/DDBJ databases">
        <title>Whole genome sequencing of Colletotrichum sp.</title>
        <authorList>
            <person name="Li H."/>
        </authorList>
    </citation>
    <scope>NUCLEOTIDE SEQUENCE</scope>
    <source>
        <strain evidence="7">CkLH20</strain>
    </source>
</reference>
<dbReference type="PANTHER" id="PTHR42973">
    <property type="entry name" value="BINDING OXIDOREDUCTASE, PUTATIVE (AFU_ORTHOLOGUE AFUA_1G17690)-RELATED"/>
    <property type="match status" value="1"/>
</dbReference>
<protein>
    <submittedName>
        <fullName evidence="7">FAD binding domain-containing protein</fullName>
    </submittedName>
</protein>
<evidence type="ECO:0000313" key="7">
    <source>
        <dbReference type="EMBL" id="KAF9877490.1"/>
    </source>
</evidence>
<keyword evidence="5" id="KW-0732">Signal</keyword>
<dbReference type="GO" id="GO:0071949">
    <property type="term" value="F:FAD binding"/>
    <property type="evidence" value="ECO:0007669"/>
    <property type="project" value="InterPro"/>
</dbReference>
<dbReference type="Proteomes" id="UP000781932">
    <property type="component" value="Unassembled WGS sequence"/>
</dbReference>
<keyword evidence="2" id="KW-0285">Flavoprotein</keyword>
<reference evidence="7" key="1">
    <citation type="submission" date="2020-03" db="EMBL/GenBank/DDBJ databases">
        <authorList>
            <person name="He L."/>
        </authorList>
    </citation>
    <scope>NUCLEOTIDE SEQUENCE</scope>
    <source>
        <strain evidence="7">CkLH20</strain>
    </source>
</reference>
<dbReference type="InterPro" id="IPR036318">
    <property type="entry name" value="FAD-bd_PCMH-like_sf"/>
</dbReference>
<dbReference type="InterPro" id="IPR006094">
    <property type="entry name" value="Oxid_FAD_bind_N"/>
</dbReference>
<keyword evidence="4" id="KW-0560">Oxidoreductase</keyword>
<dbReference type="InterPro" id="IPR016169">
    <property type="entry name" value="FAD-bd_PCMH_sub2"/>
</dbReference>